<dbReference type="RefSeq" id="WP_066523339.1">
    <property type="nucleotide sequence ID" value="NZ_CABMOF010000016.1"/>
</dbReference>
<dbReference type="KEGG" id="cmiu:B1H56_13285"/>
<evidence type="ECO:0000256" key="4">
    <source>
        <dbReference type="SAM" id="MobiDB-lite"/>
    </source>
</evidence>
<feature type="region of interest" description="Disordered" evidence="4">
    <location>
        <begin position="31"/>
        <end position="53"/>
    </location>
</feature>
<sequence>MKTLKRILTLAVIAIMAFSLFACSAGAPAAEEPSGSEAAGTDAGEAAAGSENTGEKKTLKIGFSWRSLDEGMTTWWDGTEAAIKEYNEGDNPYTIEYFFTNAESGVDKQISDVESLIVREPDVICIQAVDANGSVPAYEACVEAGIPVVDFGYNVNYDQCTTVYKTIDHYKAGELQAEWVNNYLEENPDATLQVGYILGLAGVEDMTVRMNGFIENANPDKVTVVATKNCDFQASLAQSTAEDWMQAFPEMNTVVACNDEMCVGALQAFKSADTPVIALGLDGGASALQEIADGSMAATVAFDFNVMAVEGVNLAIGVASGEYTDPVFDVTQTASVLIDASNVQDYL</sequence>
<protein>
    <recommendedName>
        <fullName evidence="6">Periplasmic binding protein domain-containing protein</fullName>
    </recommendedName>
</protein>
<keyword evidence="8" id="KW-1185">Reference proteome</keyword>
<evidence type="ECO:0000256" key="2">
    <source>
        <dbReference type="ARBA" id="ARBA00007639"/>
    </source>
</evidence>
<dbReference type="InterPro" id="IPR025997">
    <property type="entry name" value="SBP_2_dom"/>
</dbReference>
<dbReference type="SUPFAM" id="SSF53822">
    <property type="entry name" value="Periplasmic binding protein-like I"/>
    <property type="match status" value="1"/>
</dbReference>
<dbReference type="CDD" id="cd01536">
    <property type="entry name" value="PBP1_ABC_sugar_binding-like"/>
    <property type="match status" value="1"/>
</dbReference>
<evidence type="ECO:0000313" key="8">
    <source>
        <dbReference type="Proteomes" id="UP000070366"/>
    </source>
</evidence>
<dbReference type="STRING" id="626937.HMPREF3293_00038"/>
<evidence type="ECO:0000256" key="5">
    <source>
        <dbReference type="SAM" id="SignalP"/>
    </source>
</evidence>
<comment type="caution">
    <text evidence="7">The sequence shown here is derived from an EMBL/GenBank/DDBJ whole genome shotgun (WGS) entry which is preliminary data.</text>
</comment>
<dbReference type="Gene3D" id="3.40.50.2300">
    <property type="match status" value="2"/>
</dbReference>
<dbReference type="OrthoDB" id="9814427at2"/>
<accession>A0A136Q936</accession>
<evidence type="ECO:0000259" key="6">
    <source>
        <dbReference type="Pfam" id="PF13407"/>
    </source>
</evidence>
<reference evidence="7 8" key="1">
    <citation type="submission" date="2016-02" db="EMBL/GenBank/DDBJ databases">
        <authorList>
            <person name="Wen L."/>
            <person name="He K."/>
            <person name="Yang H."/>
        </authorList>
    </citation>
    <scope>NUCLEOTIDE SEQUENCE [LARGE SCALE GENOMIC DNA]</scope>
    <source>
        <strain evidence="7 8">DSM 22607</strain>
    </source>
</reference>
<feature type="compositionally biased region" description="Low complexity" evidence="4">
    <location>
        <begin position="31"/>
        <end position="51"/>
    </location>
</feature>
<evidence type="ECO:0000256" key="3">
    <source>
        <dbReference type="ARBA" id="ARBA00022729"/>
    </source>
</evidence>
<dbReference type="GO" id="GO:0030313">
    <property type="term" value="C:cell envelope"/>
    <property type="evidence" value="ECO:0007669"/>
    <property type="project" value="UniProtKB-SubCell"/>
</dbReference>
<dbReference type="AlphaFoldDB" id="A0A136Q936"/>
<dbReference type="Proteomes" id="UP000070366">
    <property type="component" value="Unassembled WGS sequence"/>
</dbReference>
<dbReference type="GO" id="GO:0030246">
    <property type="term" value="F:carbohydrate binding"/>
    <property type="evidence" value="ECO:0007669"/>
    <property type="project" value="UniProtKB-ARBA"/>
</dbReference>
<comment type="subcellular location">
    <subcellularLocation>
        <location evidence="1">Cell envelope</location>
    </subcellularLocation>
</comment>
<dbReference type="Pfam" id="PF13407">
    <property type="entry name" value="Peripla_BP_4"/>
    <property type="match status" value="1"/>
</dbReference>
<organism evidence="7 8">
    <name type="scientific">Christensenella minuta</name>
    <dbReference type="NCBI Taxonomy" id="626937"/>
    <lineage>
        <taxon>Bacteria</taxon>
        <taxon>Bacillati</taxon>
        <taxon>Bacillota</taxon>
        <taxon>Clostridia</taxon>
        <taxon>Christensenellales</taxon>
        <taxon>Christensenellaceae</taxon>
        <taxon>Christensenella</taxon>
    </lineage>
</organism>
<dbReference type="PANTHER" id="PTHR46847:SF1">
    <property type="entry name" value="D-ALLOSE-BINDING PERIPLASMIC PROTEIN-RELATED"/>
    <property type="match status" value="1"/>
</dbReference>
<evidence type="ECO:0000256" key="1">
    <source>
        <dbReference type="ARBA" id="ARBA00004196"/>
    </source>
</evidence>
<name>A0A136Q936_9FIRM</name>
<gene>
    <name evidence="7" type="ORF">HMPREF3293_00038</name>
</gene>
<dbReference type="PROSITE" id="PS51257">
    <property type="entry name" value="PROKAR_LIPOPROTEIN"/>
    <property type="match status" value="1"/>
</dbReference>
<dbReference type="InterPro" id="IPR028082">
    <property type="entry name" value="Peripla_BP_I"/>
</dbReference>
<keyword evidence="3 5" id="KW-0732">Signal</keyword>
<comment type="similarity">
    <text evidence="2">Belongs to the bacterial solute-binding protein 2 family.</text>
</comment>
<feature type="signal peptide" evidence="5">
    <location>
        <begin position="1"/>
        <end position="29"/>
    </location>
</feature>
<dbReference type="EMBL" id="LSZW01000002">
    <property type="protein sequence ID" value="KXK67114.1"/>
    <property type="molecule type" value="Genomic_DNA"/>
</dbReference>
<dbReference type="PANTHER" id="PTHR46847">
    <property type="entry name" value="D-ALLOSE-BINDING PERIPLASMIC PROTEIN-RELATED"/>
    <property type="match status" value="1"/>
</dbReference>
<feature type="domain" description="Periplasmic binding protein" evidence="6">
    <location>
        <begin position="73"/>
        <end position="322"/>
    </location>
</feature>
<evidence type="ECO:0000313" key="7">
    <source>
        <dbReference type="EMBL" id="KXK67114.1"/>
    </source>
</evidence>
<proteinExistence type="inferred from homology"/>
<feature type="chain" id="PRO_5007478691" description="Periplasmic binding protein domain-containing protein" evidence="5">
    <location>
        <begin position="30"/>
        <end position="347"/>
    </location>
</feature>